<dbReference type="EMBL" id="BPQV01000021">
    <property type="protein sequence ID" value="GJE29802.1"/>
    <property type="molecule type" value="Genomic_DNA"/>
</dbReference>
<comment type="caution">
    <text evidence="2">The sequence shown here is derived from an EMBL/GenBank/DDBJ whole genome shotgun (WGS) entry which is preliminary data.</text>
</comment>
<reference evidence="2" key="2">
    <citation type="submission" date="2021-08" db="EMBL/GenBank/DDBJ databases">
        <authorList>
            <person name="Tani A."/>
            <person name="Ola A."/>
            <person name="Ogura Y."/>
            <person name="Katsura K."/>
            <person name="Hayashi T."/>
        </authorList>
    </citation>
    <scope>NUCLEOTIDE SEQUENCE</scope>
    <source>
        <strain evidence="2">NBRC 15689</strain>
    </source>
</reference>
<keyword evidence="3" id="KW-1185">Reference proteome</keyword>
<dbReference type="Proteomes" id="UP001055156">
    <property type="component" value="Unassembled WGS sequence"/>
</dbReference>
<evidence type="ECO:0000313" key="3">
    <source>
        <dbReference type="Proteomes" id="UP001055156"/>
    </source>
</evidence>
<gene>
    <name evidence="2" type="ORF">LKMONMHP_4688</name>
</gene>
<organism evidence="2 3">
    <name type="scientific">Methylobacterium organophilum</name>
    <dbReference type="NCBI Taxonomy" id="410"/>
    <lineage>
        <taxon>Bacteria</taxon>
        <taxon>Pseudomonadati</taxon>
        <taxon>Pseudomonadota</taxon>
        <taxon>Alphaproteobacteria</taxon>
        <taxon>Hyphomicrobiales</taxon>
        <taxon>Methylobacteriaceae</taxon>
        <taxon>Methylobacterium</taxon>
    </lineage>
</organism>
<reference evidence="2" key="1">
    <citation type="journal article" date="2021" name="Front. Microbiol.">
        <title>Comprehensive Comparative Genomics and Phenotyping of Methylobacterium Species.</title>
        <authorList>
            <person name="Alessa O."/>
            <person name="Ogura Y."/>
            <person name="Fujitani Y."/>
            <person name="Takami H."/>
            <person name="Hayashi T."/>
            <person name="Sahin N."/>
            <person name="Tani A."/>
        </authorList>
    </citation>
    <scope>NUCLEOTIDE SEQUENCE</scope>
    <source>
        <strain evidence="2">NBRC 15689</strain>
    </source>
</reference>
<evidence type="ECO:0000256" key="1">
    <source>
        <dbReference type="SAM" id="SignalP"/>
    </source>
</evidence>
<protein>
    <submittedName>
        <fullName evidence="2">Uncharacterized protein</fullName>
    </submittedName>
</protein>
<feature type="signal peptide" evidence="1">
    <location>
        <begin position="1"/>
        <end position="17"/>
    </location>
</feature>
<evidence type="ECO:0000313" key="2">
    <source>
        <dbReference type="EMBL" id="GJE29802.1"/>
    </source>
</evidence>
<sequence length="168" mass="17110">MRVLALLALLAAGPALADGFSPDMSAVPAPSVSLPPAAALDSQLGASALYARADHTHAARVQRIVITTAADGTAKWTFARPIAVPAGKLPPIAYMVEDTGTPVVVQVVGRELTSDGTTDTHTSVSIKAQRSRTLPAVLVALTNLVAFDVFGGAASGVKVNLFAGDPTQ</sequence>
<dbReference type="RefSeq" id="WP_238315025.1">
    <property type="nucleotide sequence ID" value="NZ_BPQV01000021.1"/>
</dbReference>
<accession>A0ABQ4TDP5</accession>
<proteinExistence type="predicted"/>
<keyword evidence="1" id="KW-0732">Signal</keyword>
<feature type="chain" id="PRO_5045238805" evidence="1">
    <location>
        <begin position="18"/>
        <end position="168"/>
    </location>
</feature>
<name>A0ABQ4TDP5_METOR</name>